<accession>A0A7W7AJV0</accession>
<dbReference type="PANTHER" id="PTHR31047">
    <property type="entry name" value="MEIOTICALLY UP-REGULATED GENE 157 PROTEIN"/>
    <property type="match status" value="1"/>
</dbReference>
<evidence type="ECO:0000313" key="2">
    <source>
        <dbReference type="EMBL" id="MBB4617535.1"/>
    </source>
</evidence>
<dbReference type="SMART" id="SM01149">
    <property type="entry name" value="DUF1237"/>
    <property type="match status" value="1"/>
</dbReference>
<dbReference type="Gene3D" id="1.50.10.10">
    <property type="match status" value="1"/>
</dbReference>
<dbReference type="InterPro" id="IPR012341">
    <property type="entry name" value="6hp_glycosidase-like_sf"/>
</dbReference>
<evidence type="ECO:0000313" key="3">
    <source>
        <dbReference type="Proteomes" id="UP000574769"/>
    </source>
</evidence>
<dbReference type="EMBL" id="JACHNY010000003">
    <property type="protein sequence ID" value="MBB4617535.1"/>
    <property type="molecule type" value="Genomic_DNA"/>
</dbReference>
<keyword evidence="3" id="KW-1185">Reference proteome</keyword>
<dbReference type="InterPro" id="IPR008313">
    <property type="entry name" value="GH125"/>
</dbReference>
<dbReference type="Proteomes" id="UP000574769">
    <property type="component" value="Unassembled WGS sequence"/>
</dbReference>
<dbReference type="SUPFAM" id="SSF48208">
    <property type="entry name" value="Six-hairpin glycosidases"/>
    <property type="match status" value="1"/>
</dbReference>
<feature type="chain" id="PRO_5030835652" description="Tat pathway signal protein" evidence="1">
    <location>
        <begin position="23"/>
        <end position="475"/>
    </location>
</feature>
<dbReference type="InterPro" id="IPR008928">
    <property type="entry name" value="6-hairpin_glycosidase_sf"/>
</dbReference>
<dbReference type="AlphaFoldDB" id="A0A7W7AJV0"/>
<dbReference type="PROSITE" id="PS51318">
    <property type="entry name" value="TAT"/>
    <property type="match status" value="1"/>
</dbReference>
<evidence type="ECO:0000256" key="1">
    <source>
        <dbReference type="SAM" id="SignalP"/>
    </source>
</evidence>
<reference evidence="2 3" key="1">
    <citation type="submission" date="2020-08" db="EMBL/GenBank/DDBJ databases">
        <title>Genomic Encyclopedia of Type Strains, Phase IV (KMG-IV): sequencing the most valuable type-strain genomes for metagenomic binning, comparative biology and taxonomic classification.</title>
        <authorList>
            <person name="Goeker M."/>
        </authorList>
    </citation>
    <scope>NUCLEOTIDE SEQUENCE [LARGE SCALE GENOMIC DNA]</scope>
    <source>
        <strain evidence="2 3">DSM 15867</strain>
    </source>
</reference>
<gene>
    <name evidence="2" type="ORF">GGQ96_001663</name>
</gene>
<sequence length="475" mass="52377">MIVSRRSLIAGTAALAATPALATSQPDFASKRPAPADRRFTSRAVERELARVSARIGDAKLRWMFGNCYPNTLDTTVRMGMADGRPDAFVITGDIPCLWLRDSAAQVKPYLHLAKGDADLRRLFQGLIARQSRSILIDPYANAFMEDPSAPTNLEWSLKDTTEMKPGVAERKWEVDSLCYAMRLAYGYWRAVGDATPFDATWAAAARAILRTFREQQRKDGPGPYSFLRTSNRNTETMPLSGWGNPARPNGLIQSGFRPSDDACQYPYLIPSNLFAVTTLRELAAVAAEARHDTALAGDATALAAEVEAALRQHGTMRLPDGAPVWAYEVDGYGNAMFMDDANVPSLSGLAYLGCVALDDPLWRRTQAAAWSEANPYFFRGRAGEGIGGPHVGLRWIWPMSLIVRALSATDDRTIRACLQTLRDTDAGTGFIHEAFDQDDPAKFTRHWFAWANGLFGELIVTLARTRPHLLQDFA</sequence>
<comment type="caution">
    <text evidence="2">The sequence shown here is derived from an EMBL/GenBank/DDBJ whole genome shotgun (WGS) entry which is preliminary data.</text>
</comment>
<keyword evidence="1" id="KW-0732">Signal</keyword>
<dbReference type="Pfam" id="PF06824">
    <property type="entry name" value="Glyco_hydro_125"/>
    <property type="match status" value="1"/>
</dbReference>
<dbReference type="GO" id="GO:0005975">
    <property type="term" value="P:carbohydrate metabolic process"/>
    <property type="evidence" value="ECO:0007669"/>
    <property type="project" value="InterPro"/>
</dbReference>
<name>A0A7W7AJV0_9SPHN</name>
<protein>
    <recommendedName>
        <fullName evidence="4">Tat pathway signal protein</fullName>
    </recommendedName>
</protein>
<dbReference type="RefSeq" id="WP_184113467.1">
    <property type="nucleotide sequence ID" value="NZ_JACHNY010000003.1"/>
</dbReference>
<proteinExistence type="predicted"/>
<dbReference type="PIRSF" id="PIRSF028846">
    <property type="entry name" value="UCP028846"/>
    <property type="match status" value="1"/>
</dbReference>
<dbReference type="InterPro" id="IPR006311">
    <property type="entry name" value="TAT_signal"/>
</dbReference>
<dbReference type="PANTHER" id="PTHR31047:SF0">
    <property type="entry name" value="MEIOTICALLY UP-REGULATED GENE 157 PROTEIN"/>
    <property type="match status" value="1"/>
</dbReference>
<organism evidence="2 3">
    <name type="scientific">Sphingomonas abaci</name>
    <dbReference type="NCBI Taxonomy" id="237611"/>
    <lineage>
        <taxon>Bacteria</taxon>
        <taxon>Pseudomonadati</taxon>
        <taxon>Pseudomonadota</taxon>
        <taxon>Alphaproteobacteria</taxon>
        <taxon>Sphingomonadales</taxon>
        <taxon>Sphingomonadaceae</taxon>
        <taxon>Sphingomonas</taxon>
    </lineage>
</organism>
<evidence type="ECO:0008006" key="4">
    <source>
        <dbReference type="Google" id="ProtNLM"/>
    </source>
</evidence>
<feature type="signal peptide" evidence="1">
    <location>
        <begin position="1"/>
        <end position="22"/>
    </location>
</feature>